<dbReference type="GO" id="GO:0016987">
    <property type="term" value="F:sigma factor activity"/>
    <property type="evidence" value="ECO:0007669"/>
    <property type="project" value="InterPro"/>
</dbReference>
<dbReference type="AlphaFoldDB" id="A0A6I4T3Q0"/>
<feature type="domain" description="RNA polymerase sigma-70 region 2" evidence="2">
    <location>
        <begin position="20"/>
        <end position="72"/>
    </location>
</feature>
<feature type="domain" description="DUF6596" evidence="4">
    <location>
        <begin position="173"/>
        <end position="272"/>
    </location>
</feature>
<feature type="compositionally biased region" description="Basic and acidic residues" evidence="1">
    <location>
        <begin position="77"/>
        <end position="88"/>
    </location>
</feature>
<dbReference type="InterPro" id="IPR036388">
    <property type="entry name" value="WH-like_DNA-bd_sf"/>
</dbReference>
<evidence type="ECO:0000313" key="6">
    <source>
        <dbReference type="Proteomes" id="UP000438476"/>
    </source>
</evidence>
<feature type="region of interest" description="Disordered" evidence="1">
    <location>
        <begin position="72"/>
        <end position="91"/>
    </location>
</feature>
<dbReference type="SUPFAM" id="SSF48452">
    <property type="entry name" value="TPR-like"/>
    <property type="match status" value="1"/>
</dbReference>
<dbReference type="RefSeq" id="WP_160735162.1">
    <property type="nucleotide sequence ID" value="NZ_WTYT01000001.1"/>
</dbReference>
<dbReference type="SUPFAM" id="SSF88946">
    <property type="entry name" value="Sigma2 domain of RNA polymerase sigma factors"/>
    <property type="match status" value="1"/>
</dbReference>
<organism evidence="5 6">
    <name type="scientific">Altericroceibacterium endophyticum</name>
    <dbReference type="NCBI Taxonomy" id="1808508"/>
    <lineage>
        <taxon>Bacteria</taxon>
        <taxon>Pseudomonadati</taxon>
        <taxon>Pseudomonadota</taxon>
        <taxon>Alphaproteobacteria</taxon>
        <taxon>Sphingomonadales</taxon>
        <taxon>Erythrobacteraceae</taxon>
        <taxon>Altericroceibacterium</taxon>
    </lineage>
</organism>
<dbReference type="PANTHER" id="PTHR47756:SF2">
    <property type="entry name" value="BLL6612 PROTEIN"/>
    <property type="match status" value="1"/>
</dbReference>
<evidence type="ECO:0000259" key="4">
    <source>
        <dbReference type="Pfam" id="PF20239"/>
    </source>
</evidence>
<feature type="domain" description="RNA polymerase sigma factor 70 region 4 type 2" evidence="3">
    <location>
        <begin position="116"/>
        <end position="155"/>
    </location>
</feature>
<dbReference type="Proteomes" id="UP000438476">
    <property type="component" value="Unassembled WGS sequence"/>
</dbReference>
<evidence type="ECO:0000256" key="1">
    <source>
        <dbReference type="SAM" id="MobiDB-lite"/>
    </source>
</evidence>
<dbReference type="OrthoDB" id="9780299at2"/>
<dbReference type="GO" id="GO:0006352">
    <property type="term" value="P:DNA-templated transcription initiation"/>
    <property type="evidence" value="ECO:0007669"/>
    <property type="project" value="InterPro"/>
</dbReference>
<evidence type="ECO:0000259" key="2">
    <source>
        <dbReference type="Pfam" id="PF04542"/>
    </source>
</evidence>
<protein>
    <submittedName>
        <fullName evidence="5">Sigma-70 family RNA polymerase sigma factor</fullName>
    </submittedName>
</protein>
<dbReference type="PANTHER" id="PTHR47756">
    <property type="entry name" value="BLL6612 PROTEIN-RELATED"/>
    <property type="match status" value="1"/>
</dbReference>
<dbReference type="Gene3D" id="1.10.10.10">
    <property type="entry name" value="Winged helix-like DNA-binding domain superfamily/Winged helix DNA-binding domain"/>
    <property type="match status" value="1"/>
</dbReference>
<evidence type="ECO:0000259" key="3">
    <source>
        <dbReference type="Pfam" id="PF08281"/>
    </source>
</evidence>
<sequence>MMTSSLADTLNRRRFELLAALSARFRDIDLAEEALSEACLRAVSQPQPPSDWAAWLYRTAVHAAIDQLRRRQHARRHAEQEQQLRAESADMADSTIPDRRLALIFACGHPAIDATSRAALMLSVVCGLTAAQIATAFLIPASTIAQRLTRAKRKLSGAGIIFEIPGQKFWPERLNAVLSTLEVAYIRSTPGVPASEAGPIHANQIIELADLVSTLLPEESDAHAVSATLNFSEARRRAKADCHGNMVPLDQQAPEDWDQGLIAVARRKLERAERISRTPAAKAPTARHPSPRLIKAQLQRCWCERLSLHAPAPWEAVLQLYDQLVAIEDSPFTRLNRAVALGEVEGAAAALSELNQLSADRMSQFAPYHAVHAAMLAKTGETSQAIAAYDRAITLTEDQTERSFLEKQRSELDR</sequence>
<proteinExistence type="predicted"/>
<dbReference type="GO" id="GO:0003677">
    <property type="term" value="F:DNA binding"/>
    <property type="evidence" value="ECO:0007669"/>
    <property type="project" value="InterPro"/>
</dbReference>
<dbReference type="EMBL" id="WTYT01000001">
    <property type="protein sequence ID" value="MXO64771.1"/>
    <property type="molecule type" value="Genomic_DNA"/>
</dbReference>
<dbReference type="InterPro" id="IPR011990">
    <property type="entry name" value="TPR-like_helical_dom_sf"/>
</dbReference>
<dbReference type="InterPro" id="IPR013325">
    <property type="entry name" value="RNA_pol_sigma_r2"/>
</dbReference>
<dbReference type="Pfam" id="PF20239">
    <property type="entry name" value="DUF6596"/>
    <property type="match status" value="1"/>
</dbReference>
<dbReference type="InterPro" id="IPR046531">
    <property type="entry name" value="DUF6596"/>
</dbReference>
<dbReference type="InterPro" id="IPR014284">
    <property type="entry name" value="RNA_pol_sigma-70_dom"/>
</dbReference>
<dbReference type="SUPFAM" id="SSF88659">
    <property type="entry name" value="Sigma3 and sigma4 domains of RNA polymerase sigma factors"/>
    <property type="match status" value="1"/>
</dbReference>
<reference evidence="5 6" key="1">
    <citation type="submission" date="2019-12" db="EMBL/GenBank/DDBJ databases">
        <title>Genomic-based taxomic classification of the family Erythrobacteraceae.</title>
        <authorList>
            <person name="Xu L."/>
        </authorList>
    </citation>
    <scope>NUCLEOTIDE SEQUENCE [LARGE SCALE GENOMIC DNA]</scope>
    <source>
        <strain evidence="5 6">LMG 29518</strain>
    </source>
</reference>
<dbReference type="NCBIfam" id="TIGR02937">
    <property type="entry name" value="sigma70-ECF"/>
    <property type="match status" value="1"/>
</dbReference>
<gene>
    <name evidence="5" type="ORF">GRI91_03275</name>
</gene>
<accession>A0A6I4T3Q0</accession>
<dbReference type="InterPro" id="IPR013324">
    <property type="entry name" value="RNA_pol_sigma_r3/r4-like"/>
</dbReference>
<dbReference type="InterPro" id="IPR007627">
    <property type="entry name" value="RNA_pol_sigma70_r2"/>
</dbReference>
<dbReference type="Pfam" id="PF08281">
    <property type="entry name" value="Sigma70_r4_2"/>
    <property type="match status" value="1"/>
</dbReference>
<evidence type="ECO:0000313" key="5">
    <source>
        <dbReference type="EMBL" id="MXO64771.1"/>
    </source>
</evidence>
<keyword evidence="6" id="KW-1185">Reference proteome</keyword>
<dbReference type="Gene3D" id="1.10.1740.10">
    <property type="match status" value="1"/>
</dbReference>
<name>A0A6I4T3Q0_9SPHN</name>
<comment type="caution">
    <text evidence="5">The sequence shown here is derived from an EMBL/GenBank/DDBJ whole genome shotgun (WGS) entry which is preliminary data.</text>
</comment>
<dbReference type="Pfam" id="PF04542">
    <property type="entry name" value="Sigma70_r2"/>
    <property type="match status" value="1"/>
</dbReference>
<dbReference type="InterPro" id="IPR013249">
    <property type="entry name" value="RNA_pol_sigma70_r4_t2"/>
</dbReference>